<dbReference type="EMBL" id="DXCQ01000055">
    <property type="protein sequence ID" value="HIY97221.1"/>
    <property type="molecule type" value="Genomic_DNA"/>
</dbReference>
<dbReference type="AlphaFoldDB" id="A0A9D1ZVG8"/>
<evidence type="ECO:0000313" key="1">
    <source>
        <dbReference type="EMBL" id="HIY97221.1"/>
    </source>
</evidence>
<gene>
    <name evidence="1" type="ORF">H9729_05980</name>
</gene>
<sequence length="91" mass="10731">MKSILELMFFGKKFKSDTIRFTERGKENLRRREEMDEKFSKNLSAEQKARFTEYTEEIIDIFADEEMLQYIEGVKIGILIGLEAAETLVDK</sequence>
<protein>
    <submittedName>
        <fullName evidence="1">Uncharacterized protein</fullName>
    </submittedName>
</protein>
<reference evidence="1" key="1">
    <citation type="journal article" date="2021" name="PeerJ">
        <title>Extensive microbial diversity within the chicken gut microbiome revealed by metagenomics and culture.</title>
        <authorList>
            <person name="Gilroy R."/>
            <person name="Ravi A."/>
            <person name="Getino M."/>
            <person name="Pursley I."/>
            <person name="Horton D.L."/>
            <person name="Alikhan N.F."/>
            <person name="Baker D."/>
            <person name="Gharbi K."/>
            <person name="Hall N."/>
            <person name="Watson M."/>
            <person name="Adriaenssens E.M."/>
            <person name="Foster-Nyarko E."/>
            <person name="Jarju S."/>
            <person name="Secka A."/>
            <person name="Antonio M."/>
            <person name="Oren A."/>
            <person name="Chaudhuri R.R."/>
            <person name="La Ragione R."/>
            <person name="Hildebrand F."/>
            <person name="Pallen M.J."/>
        </authorList>
    </citation>
    <scope>NUCLEOTIDE SEQUENCE</scope>
    <source>
        <strain evidence="1">1345</strain>
    </source>
</reference>
<name>A0A9D1ZVG8_9FIRM</name>
<evidence type="ECO:0000313" key="2">
    <source>
        <dbReference type="Proteomes" id="UP000886750"/>
    </source>
</evidence>
<dbReference type="Proteomes" id="UP000886750">
    <property type="component" value="Unassembled WGS sequence"/>
</dbReference>
<accession>A0A9D1ZVG8</accession>
<reference evidence="1" key="2">
    <citation type="submission" date="2021-04" db="EMBL/GenBank/DDBJ databases">
        <authorList>
            <person name="Gilroy R."/>
        </authorList>
    </citation>
    <scope>NUCLEOTIDE SEQUENCE</scope>
    <source>
        <strain evidence="1">1345</strain>
    </source>
</reference>
<dbReference type="InterPro" id="IPR049215">
    <property type="entry name" value="DUF6809"/>
</dbReference>
<organism evidence="1 2">
    <name type="scientific">Candidatus Borkfalkia excrementigallinarum</name>
    <dbReference type="NCBI Taxonomy" id="2838506"/>
    <lineage>
        <taxon>Bacteria</taxon>
        <taxon>Bacillati</taxon>
        <taxon>Bacillota</taxon>
        <taxon>Clostridia</taxon>
        <taxon>Christensenellales</taxon>
        <taxon>Christensenellaceae</taxon>
        <taxon>Candidatus Borkfalkia</taxon>
    </lineage>
</organism>
<comment type="caution">
    <text evidence="1">The sequence shown here is derived from an EMBL/GenBank/DDBJ whole genome shotgun (WGS) entry which is preliminary data.</text>
</comment>
<dbReference type="Pfam" id="PF20648">
    <property type="entry name" value="DUF6809"/>
    <property type="match status" value="1"/>
</dbReference>
<proteinExistence type="predicted"/>